<sequence length="655" mass="66495">MTSVRFHCEWAWLPGGVAADVLIEVVDGRFATITPGTPAGAAPDVVRLAGVTLPGFADAHSHAFHRALRGRTQGGRGTFWTWREQMYSVAGALDPDSYHRLATAVYAEMALAGITCVGEFHYLHHGPGGTPYADPNAMGEALIAAASAAGIRITLLDTLYLTSTVDGRPLEGIQRRFGDTGVDGWADRVARLTPRPHAKIGAAAHSVRAVPAAALGEFARHTEGRPTHVHLSEQRAENDACLAVHGRTPTELLADRGLTGPTVTVVHATHLTDTDRTELGDSGTGVCFCPTTERDLADGIGHARALVDAGSPLSLGSDSHAVIDLFEEARGVEMHERLHTEHRGHFTAAELLTAATTTGHASLGWTDAGGITPGARADLVTVSLTSPRTAGSTPSSILFTATAADIQHVVIDGRVTVRDGIHLTVPDVGAALTAALHAVDASTAPPRPSTPLTPPPTPAGPPPTAPSPATPSRATTPATTPASPAPPQAAPPQTSTPHTPPAAPAGPPPTTPPQATPRGTAPPSPAARRAGPQAAGPSPLAVPQTAPLPATAPPPSGPLSATQAARLSAAHHAAPAAQQTAPATAAHDVAPAAQQTTPVTTAHDAPPAAQQTAPATAKQQTAPATAKQQTAPATAARDAVVRAAAGGGSLIGGQR</sequence>
<dbReference type="SUPFAM" id="SSF51338">
    <property type="entry name" value="Composite domain of metallo-dependent hydrolases"/>
    <property type="match status" value="1"/>
</dbReference>
<dbReference type="Pfam" id="PF01979">
    <property type="entry name" value="Amidohydro_1"/>
    <property type="match status" value="1"/>
</dbReference>
<feature type="compositionally biased region" description="Pro residues" evidence="2">
    <location>
        <begin position="498"/>
        <end position="525"/>
    </location>
</feature>
<reference evidence="4" key="1">
    <citation type="submission" date="2021-01" db="EMBL/GenBank/DDBJ databases">
        <title>Whole genome shotgun sequence of Dactylosporangium siamense NBRC 106093.</title>
        <authorList>
            <person name="Komaki H."/>
            <person name="Tamura T."/>
        </authorList>
    </citation>
    <scope>NUCLEOTIDE SEQUENCE</scope>
    <source>
        <strain evidence="4">NBRC 106093</strain>
    </source>
</reference>
<dbReference type="InterPro" id="IPR011059">
    <property type="entry name" value="Metal-dep_hydrolase_composite"/>
</dbReference>
<protein>
    <recommendedName>
        <fullName evidence="3">Amidohydrolase-related domain-containing protein</fullName>
    </recommendedName>
</protein>
<dbReference type="NCBIfam" id="NF006681">
    <property type="entry name" value="PRK09229.1-2"/>
    <property type="match status" value="1"/>
</dbReference>
<dbReference type="PANTHER" id="PTHR43794">
    <property type="entry name" value="AMINOHYDROLASE SSNA-RELATED"/>
    <property type="match status" value="1"/>
</dbReference>
<evidence type="ECO:0000259" key="3">
    <source>
        <dbReference type="Pfam" id="PF01979"/>
    </source>
</evidence>
<accession>A0A919U6M3</accession>
<gene>
    <name evidence="4" type="ORF">Dsi01nite_016580</name>
</gene>
<evidence type="ECO:0000313" key="5">
    <source>
        <dbReference type="Proteomes" id="UP000660611"/>
    </source>
</evidence>
<feature type="domain" description="Amidohydrolase-related" evidence="3">
    <location>
        <begin position="53"/>
        <end position="415"/>
    </location>
</feature>
<dbReference type="Proteomes" id="UP000660611">
    <property type="component" value="Unassembled WGS sequence"/>
</dbReference>
<evidence type="ECO:0000313" key="4">
    <source>
        <dbReference type="EMBL" id="GIG43617.1"/>
    </source>
</evidence>
<keyword evidence="1" id="KW-0378">Hydrolase</keyword>
<evidence type="ECO:0000256" key="1">
    <source>
        <dbReference type="ARBA" id="ARBA00022801"/>
    </source>
</evidence>
<dbReference type="InterPro" id="IPR032466">
    <property type="entry name" value="Metal_Hydrolase"/>
</dbReference>
<organism evidence="4 5">
    <name type="scientific">Dactylosporangium siamense</name>
    <dbReference type="NCBI Taxonomy" id="685454"/>
    <lineage>
        <taxon>Bacteria</taxon>
        <taxon>Bacillati</taxon>
        <taxon>Actinomycetota</taxon>
        <taxon>Actinomycetes</taxon>
        <taxon>Micromonosporales</taxon>
        <taxon>Micromonosporaceae</taxon>
        <taxon>Dactylosporangium</taxon>
    </lineage>
</organism>
<feature type="compositionally biased region" description="Pro residues" evidence="2">
    <location>
        <begin position="445"/>
        <end position="469"/>
    </location>
</feature>
<feature type="compositionally biased region" description="Low complexity" evidence="2">
    <location>
        <begin position="526"/>
        <end position="549"/>
    </location>
</feature>
<evidence type="ECO:0000256" key="2">
    <source>
        <dbReference type="SAM" id="MobiDB-lite"/>
    </source>
</evidence>
<comment type="caution">
    <text evidence="4">The sequence shown here is derived from an EMBL/GenBank/DDBJ whole genome shotgun (WGS) entry which is preliminary data.</text>
</comment>
<dbReference type="PANTHER" id="PTHR43794:SF11">
    <property type="entry name" value="AMIDOHYDROLASE-RELATED DOMAIN-CONTAINING PROTEIN"/>
    <property type="match status" value="1"/>
</dbReference>
<dbReference type="InterPro" id="IPR006680">
    <property type="entry name" value="Amidohydro-rel"/>
</dbReference>
<dbReference type="Gene3D" id="2.30.40.10">
    <property type="entry name" value="Urease, subunit C, domain 1"/>
    <property type="match status" value="1"/>
</dbReference>
<proteinExistence type="predicted"/>
<name>A0A919U6M3_9ACTN</name>
<dbReference type="NCBIfam" id="TIGR02022">
    <property type="entry name" value="hutF"/>
    <property type="match status" value="1"/>
</dbReference>
<feature type="compositionally biased region" description="Low complexity" evidence="2">
    <location>
        <begin position="558"/>
        <end position="638"/>
    </location>
</feature>
<dbReference type="InterPro" id="IPR050287">
    <property type="entry name" value="MTA/SAH_deaminase"/>
</dbReference>
<dbReference type="Gene3D" id="3.20.20.140">
    <property type="entry name" value="Metal-dependent hydrolases"/>
    <property type="match status" value="1"/>
</dbReference>
<dbReference type="AlphaFoldDB" id="A0A919U6M3"/>
<feature type="region of interest" description="Disordered" evidence="2">
    <location>
        <begin position="441"/>
        <end position="638"/>
    </location>
</feature>
<feature type="compositionally biased region" description="Low complexity" evidence="2">
    <location>
        <begin position="470"/>
        <end position="482"/>
    </location>
</feature>
<dbReference type="SUPFAM" id="SSF51556">
    <property type="entry name" value="Metallo-dependent hydrolases"/>
    <property type="match status" value="1"/>
</dbReference>
<dbReference type="GO" id="GO:0016810">
    <property type="term" value="F:hydrolase activity, acting on carbon-nitrogen (but not peptide) bonds"/>
    <property type="evidence" value="ECO:0007669"/>
    <property type="project" value="InterPro"/>
</dbReference>
<keyword evidence="5" id="KW-1185">Reference proteome</keyword>
<dbReference type="InterPro" id="IPR010252">
    <property type="entry name" value="HutF"/>
</dbReference>
<dbReference type="EMBL" id="BONQ01000025">
    <property type="protein sequence ID" value="GIG43617.1"/>
    <property type="molecule type" value="Genomic_DNA"/>
</dbReference>